<keyword evidence="1" id="KW-0472">Membrane</keyword>
<reference evidence="2" key="1">
    <citation type="submission" date="2020-08" db="EMBL/GenBank/DDBJ databases">
        <title>Multicomponent nature underlies the extraordinary mechanical properties of spider dragline silk.</title>
        <authorList>
            <person name="Kono N."/>
            <person name="Nakamura H."/>
            <person name="Mori M."/>
            <person name="Yoshida Y."/>
            <person name="Ohtoshi R."/>
            <person name="Malay A.D."/>
            <person name="Moran D.A.P."/>
            <person name="Tomita M."/>
            <person name="Numata K."/>
            <person name="Arakawa K."/>
        </authorList>
    </citation>
    <scope>NUCLEOTIDE SEQUENCE</scope>
</reference>
<sequence>MVKDYNPFPSRPPSSNHVFFFIFLAFPGSVSSGLVSPVVARSSSVYSGPIARPRVYRLTCCQVQAVDPYTPHLRVKLAPSCFKPLPQLGCLLLLGTKTVEPPCFLYPSQPLPPHPLSHKMFPTSFRHEVIFRADNPPTFSCAFLGRIPDETSVFRYIS</sequence>
<proteinExistence type="predicted"/>
<gene>
    <name evidence="2" type="ORF">TNIN_25681</name>
</gene>
<dbReference type="EMBL" id="BMAV01018741">
    <property type="protein sequence ID" value="GFY71330.1"/>
    <property type="molecule type" value="Genomic_DNA"/>
</dbReference>
<evidence type="ECO:0000313" key="3">
    <source>
        <dbReference type="Proteomes" id="UP000886998"/>
    </source>
</evidence>
<dbReference type="Proteomes" id="UP000886998">
    <property type="component" value="Unassembled WGS sequence"/>
</dbReference>
<keyword evidence="3" id="KW-1185">Reference proteome</keyword>
<dbReference type="AlphaFoldDB" id="A0A8X7CMN8"/>
<evidence type="ECO:0000313" key="2">
    <source>
        <dbReference type="EMBL" id="GFY71330.1"/>
    </source>
</evidence>
<comment type="caution">
    <text evidence="2">The sequence shown here is derived from an EMBL/GenBank/DDBJ whole genome shotgun (WGS) entry which is preliminary data.</text>
</comment>
<protein>
    <submittedName>
        <fullName evidence="2">Uncharacterized protein</fullName>
    </submittedName>
</protein>
<accession>A0A8X7CMN8</accession>
<name>A0A8X7CMN8_9ARAC</name>
<feature type="transmembrane region" description="Helical" evidence="1">
    <location>
        <begin position="20"/>
        <end position="40"/>
    </location>
</feature>
<evidence type="ECO:0000256" key="1">
    <source>
        <dbReference type="SAM" id="Phobius"/>
    </source>
</evidence>
<organism evidence="2 3">
    <name type="scientific">Trichonephila inaurata madagascariensis</name>
    <dbReference type="NCBI Taxonomy" id="2747483"/>
    <lineage>
        <taxon>Eukaryota</taxon>
        <taxon>Metazoa</taxon>
        <taxon>Ecdysozoa</taxon>
        <taxon>Arthropoda</taxon>
        <taxon>Chelicerata</taxon>
        <taxon>Arachnida</taxon>
        <taxon>Araneae</taxon>
        <taxon>Araneomorphae</taxon>
        <taxon>Entelegynae</taxon>
        <taxon>Araneoidea</taxon>
        <taxon>Nephilidae</taxon>
        <taxon>Trichonephila</taxon>
        <taxon>Trichonephila inaurata</taxon>
    </lineage>
</organism>
<keyword evidence="1" id="KW-0812">Transmembrane</keyword>
<keyword evidence="1" id="KW-1133">Transmembrane helix</keyword>